<dbReference type="Gene3D" id="3.40.50.720">
    <property type="entry name" value="NAD(P)-binding Rossmann-like Domain"/>
    <property type="match status" value="1"/>
</dbReference>
<dbReference type="SUPFAM" id="SSF51735">
    <property type="entry name" value="NAD(P)-binding Rossmann-fold domains"/>
    <property type="match status" value="1"/>
</dbReference>
<dbReference type="RefSeq" id="WP_376945677.1">
    <property type="nucleotide sequence ID" value="NZ_CP171449.1"/>
</dbReference>
<evidence type="ECO:0000256" key="2">
    <source>
        <dbReference type="ARBA" id="ARBA00023002"/>
    </source>
</evidence>
<comment type="caution">
    <text evidence="3">The sequence shown here is derived from an EMBL/GenBank/DDBJ whole genome shotgun (WGS) entry which is preliminary data.</text>
</comment>
<dbReference type="Proteomes" id="UP001589891">
    <property type="component" value="Unassembled WGS sequence"/>
</dbReference>
<dbReference type="Pfam" id="PF00106">
    <property type="entry name" value="adh_short"/>
    <property type="match status" value="1"/>
</dbReference>
<dbReference type="NCBIfam" id="NF004825">
    <property type="entry name" value="PRK06181.1"/>
    <property type="match status" value="1"/>
</dbReference>
<accession>A0ABV6SLV2</accession>
<keyword evidence="4" id="KW-1185">Reference proteome</keyword>
<dbReference type="PANTHER" id="PTHR44196:SF1">
    <property type="entry name" value="DEHYDROGENASE_REDUCTASE SDR FAMILY MEMBER 7B"/>
    <property type="match status" value="1"/>
</dbReference>
<dbReference type="PRINTS" id="PR00081">
    <property type="entry name" value="GDHRDH"/>
</dbReference>
<name>A0ABV6SLV2_AZOPA</name>
<protein>
    <submittedName>
        <fullName evidence="3">SDR family oxidoreductase</fullName>
    </submittedName>
</protein>
<keyword evidence="2" id="KW-0560">Oxidoreductase</keyword>
<evidence type="ECO:0000313" key="4">
    <source>
        <dbReference type="Proteomes" id="UP001589891"/>
    </source>
</evidence>
<comment type="similarity">
    <text evidence="1">Belongs to the short-chain dehydrogenases/reductases (SDR) family.</text>
</comment>
<reference evidence="3 4" key="1">
    <citation type="submission" date="2024-09" db="EMBL/GenBank/DDBJ databases">
        <authorList>
            <person name="Sun Q."/>
            <person name="Mori K."/>
        </authorList>
    </citation>
    <scope>NUCLEOTIDE SEQUENCE [LARGE SCALE GENOMIC DNA]</scope>
    <source>
        <strain evidence="3 4">NCAIM B.01794</strain>
    </source>
</reference>
<dbReference type="EMBL" id="JBHLSS010000067">
    <property type="protein sequence ID" value="MFC0710066.1"/>
    <property type="molecule type" value="Genomic_DNA"/>
</dbReference>
<proteinExistence type="inferred from homology"/>
<dbReference type="InterPro" id="IPR002347">
    <property type="entry name" value="SDR_fam"/>
</dbReference>
<evidence type="ECO:0000256" key="1">
    <source>
        <dbReference type="ARBA" id="ARBA00006484"/>
    </source>
</evidence>
<dbReference type="PANTHER" id="PTHR44196">
    <property type="entry name" value="DEHYDROGENASE/REDUCTASE SDR FAMILY MEMBER 7B"/>
    <property type="match status" value="1"/>
</dbReference>
<evidence type="ECO:0000313" key="3">
    <source>
        <dbReference type="EMBL" id="MFC0710066.1"/>
    </source>
</evidence>
<dbReference type="InterPro" id="IPR036291">
    <property type="entry name" value="NAD(P)-bd_dom_sf"/>
</dbReference>
<organism evidence="3 4">
    <name type="scientific">Azorhizophilus paspali</name>
    <name type="common">Azotobacter paspali</name>
    <dbReference type="NCBI Taxonomy" id="69963"/>
    <lineage>
        <taxon>Bacteria</taxon>
        <taxon>Pseudomonadati</taxon>
        <taxon>Pseudomonadota</taxon>
        <taxon>Gammaproteobacteria</taxon>
        <taxon>Pseudomonadales</taxon>
        <taxon>Pseudomonadaceae</taxon>
        <taxon>Azorhizophilus</taxon>
    </lineage>
</organism>
<gene>
    <name evidence="3" type="ORF">ACFFGX_11015</name>
</gene>
<dbReference type="CDD" id="cd05233">
    <property type="entry name" value="SDR_c"/>
    <property type="match status" value="1"/>
</dbReference>
<sequence length="251" mass="26363">MHRKVFAGRLFERQVALIGGGCSDVGRALAVRLAQAGASLALLDLDMAALDSLVEHLADHHNCAALGLPCDLTDALAVEHAVTLVGERFGGIDLLACCAVVHHCGGICDTAPEVFRRVMEINFFGALHCVQAALPGLLARRGQIVVAGALPAFGPPQVSRGAEAASRQALLGLFETLRLEVAADGVNVMLVCPGRAGEPACDDPSGAEAAGRLPSAQDIAEAIFQGALRRRHLLMLPSYDWRARLLARLAQ</sequence>